<dbReference type="NCBIfam" id="TIGR03971">
    <property type="entry name" value="SDR_subfam_1"/>
    <property type="match status" value="1"/>
</dbReference>
<name>A0A371PDW2_9ACTN</name>
<dbReference type="AlphaFoldDB" id="A0A371PDW2"/>
<dbReference type="PRINTS" id="PR00080">
    <property type="entry name" value="SDRFAMILY"/>
</dbReference>
<dbReference type="GO" id="GO:0016491">
    <property type="term" value="F:oxidoreductase activity"/>
    <property type="evidence" value="ECO:0007669"/>
    <property type="project" value="UniProtKB-KW"/>
</dbReference>
<comment type="caution">
    <text evidence="4">The sequence shown here is derived from an EMBL/GenBank/DDBJ whole genome shotgun (WGS) entry which is preliminary data.</text>
</comment>
<keyword evidence="3" id="KW-0520">NAD</keyword>
<dbReference type="PRINTS" id="PR00081">
    <property type="entry name" value="GDHRDH"/>
</dbReference>
<dbReference type="PANTHER" id="PTHR24321:SF8">
    <property type="entry name" value="ESTRADIOL 17-BETA-DEHYDROGENASE 8-RELATED"/>
    <property type="match status" value="1"/>
</dbReference>
<organism evidence="4 5">
    <name type="scientific">Aeromicrobium endophyticum</name>
    <dbReference type="NCBI Taxonomy" id="2292704"/>
    <lineage>
        <taxon>Bacteria</taxon>
        <taxon>Bacillati</taxon>
        <taxon>Actinomycetota</taxon>
        <taxon>Actinomycetes</taxon>
        <taxon>Propionibacteriales</taxon>
        <taxon>Nocardioidaceae</taxon>
        <taxon>Aeromicrobium</taxon>
    </lineage>
</organism>
<dbReference type="FunFam" id="3.40.50.720:FF:000084">
    <property type="entry name" value="Short-chain dehydrogenase reductase"/>
    <property type="match status" value="1"/>
</dbReference>
<dbReference type="Proteomes" id="UP000265581">
    <property type="component" value="Unassembled WGS sequence"/>
</dbReference>
<dbReference type="NCBIfam" id="NF009467">
    <property type="entry name" value="PRK12826.1-3"/>
    <property type="match status" value="1"/>
</dbReference>
<dbReference type="InterPro" id="IPR023985">
    <property type="entry name" value="SDR_subfam_1"/>
</dbReference>
<gene>
    <name evidence="4" type="ORF">DX116_09250</name>
</gene>
<dbReference type="OrthoDB" id="3206777at2"/>
<keyword evidence="2" id="KW-0560">Oxidoreductase</keyword>
<dbReference type="SUPFAM" id="SSF51735">
    <property type="entry name" value="NAD(P)-binding Rossmann-fold domains"/>
    <property type="match status" value="1"/>
</dbReference>
<evidence type="ECO:0000256" key="2">
    <source>
        <dbReference type="ARBA" id="ARBA00023002"/>
    </source>
</evidence>
<proteinExistence type="inferred from homology"/>
<dbReference type="RefSeq" id="WP_119703808.1">
    <property type="nucleotide sequence ID" value="NZ_JBHSOI010000001.1"/>
</dbReference>
<accession>A0A371PDW2</accession>
<evidence type="ECO:0000256" key="1">
    <source>
        <dbReference type="ARBA" id="ARBA00006484"/>
    </source>
</evidence>
<evidence type="ECO:0000256" key="3">
    <source>
        <dbReference type="ARBA" id="ARBA00023027"/>
    </source>
</evidence>
<dbReference type="CDD" id="cd05233">
    <property type="entry name" value="SDR_c"/>
    <property type="match status" value="1"/>
</dbReference>
<dbReference type="Pfam" id="PF13561">
    <property type="entry name" value="adh_short_C2"/>
    <property type="match status" value="1"/>
</dbReference>
<evidence type="ECO:0000313" key="4">
    <source>
        <dbReference type="EMBL" id="REK73698.1"/>
    </source>
</evidence>
<reference evidence="4 5" key="1">
    <citation type="submission" date="2018-08" db="EMBL/GenBank/DDBJ databases">
        <title>Aeromicrobium sp. M2KJ-4, whole genome shotgun sequence.</title>
        <authorList>
            <person name="Tuo L."/>
        </authorList>
    </citation>
    <scope>NUCLEOTIDE SEQUENCE [LARGE SCALE GENOMIC DNA]</scope>
    <source>
        <strain evidence="4 5">M2KJ-4</strain>
    </source>
</reference>
<dbReference type="InterPro" id="IPR002347">
    <property type="entry name" value="SDR_fam"/>
</dbReference>
<dbReference type="EMBL" id="QUBR01000001">
    <property type="protein sequence ID" value="REK73698.1"/>
    <property type="molecule type" value="Genomic_DNA"/>
</dbReference>
<comment type="similarity">
    <text evidence="1">Belongs to the short-chain dehydrogenases/reductases (SDR) family.</text>
</comment>
<evidence type="ECO:0000313" key="5">
    <source>
        <dbReference type="Proteomes" id="UP000265581"/>
    </source>
</evidence>
<dbReference type="PANTHER" id="PTHR24321">
    <property type="entry name" value="DEHYDROGENASES, SHORT CHAIN"/>
    <property type="match status" value="1"/>
</dbReference>
<dbReference type="InterPro" id="IPR036291">
    <property type="entry name" value="NAD(P)-bd_dom_sf"/>
</dbReference>
<sequence>MGRLDGKVAFITGAGRGQGRAHALRLAEEGADIIALDILEDIPGLAYPMATMADRDETVAKIEAMGRRIVFEKADVRDLDRLHEVAAQGVAELGSIDIVLANAGAGSPGVSYEMSEDSFTDTIDRFLTSTWRTIRAVAPLMIEAGRGGSIILTSSTSGLVGVPGMAHYVAAKHGVTGLMKACAIDLGPFDIRVNAIASTTVNTPMIQNPAIRAAWTGDPDSTDEQVVEVMSAMHILDVPWVEPVDISHAVLWLASDEARFITGATIPVDAGALAPFTIPHGAR</sequence>
<dbReference type="Gene3D" id="3.40.50.720">
    <property type="entry name" value="NAD(P)-binding Rossmann-like Domain"/>
    <property type="match status" value="1"/>
</dbReference>
<keyword evidence="5" id="KW-1185">Reference proteome</keyword>
<protein>
    <submittedName>
        <fullName evidence="4">NAD(P)-dependent oxidoreductase</fullName>
    </submittedName>
</protein>